<dbReference type="InterPro" id="IPR013197">
    <property type="entry name" value="RNA_pol_III_RPC82-rel_HTH"/>
</dbReference>
<dbReference type="PANTHER" id="PTHR12949">
    <property type="entry name" value="RNA POLYMERASE III DNA DIRECTED -RELATED"/>
    <property type="match status" value="1"/>
</dbReference>
<dbReference type="InterPro" id="IPR055207">
    <property type="entry name" value="POLR3C_WHD"/>
</dbReference>
<dbReference type="PANTHER" id="PTHR12949:SF0">
    <property type="entry name" value="DNA-DIRECTED RNA POLYMERASE III SUBUNIT RPC3"/>
    <property type="match status" value="1"/>
</dbReference>
<evidence type="ECO:0000256" key="5">
    <source>
        <dbReference type="ARBA" id="ARBA00023163"/>
    </source>
</evidence>
<proteinExistence type="inferred from homology"/>
<keyword evidence="6 7" id="KW-0539">Nucleus</keyword>
<keyword evidence="5 7" id="KW-0804">Transcription</keyword>
<evidence type="ECO:0000256" key="4">
    <source>
        <dbReference type="ARBA" id="ARBA00022478"/>
    </source>
</evidence>
<dbReference type="GO" id="GO:0005666">
    <property type="term" value="C:RNA polymerase III complex"/>
    <property type="evidence" value="ECO:0007669"/>
    <property type="project" value="UniProtKB-UniRule"/>
</dbReference>
<keyword evidence="4 7" id="KW-0240">DNA-directed RNA polymerase</keyword>
<gene>
    <name evidence="11" type="ORF">HHI36_009642</name>
</gene>
<feature type="domain" description="RNA polymerase III subunit RPC82-related helix-turn-helix" evidence="9">
    <location>
        <begin position="8"/>
        <end position="65"/>
    </location>
</feature>
<sequence length="481" mass="55983">MSSQVGKVISLILQERFGPVIEKVGTFLFQYGSNPLLYIKRTTDLPLGKVKEALCVLIKHRLAIFKPNKNENIANYSLCIENILLMMRFPKYLSLIKKKFGDEPEMMIEELLQNGYLTTSEIILRVAEKLKCDVNNLPNVRDKFVSLIIAKYINRLPLPSDEEKPVPIFGTNETELFTLPKIDMKKLAQAYANIIPKDDLGDNVFWVVNYDRFHQDMRDKCLVDAFIKRFDENAGEFLLEIRDIVRKKVVYPNLVTFFDQYVTVIEQDSSQIIRKFGEASGGSFQIHLKEAYTQLAWELVEQVILEKFDSKAARIFRLVKLKKFVEPDQIQQLAMIPSKEAKKLSYLLLEENFLKLQELKKPQSNTGPNKSFTLFYIDLESIVRNLLELCYKTLFNAMTRKSHERFVNKRIIDKKQRVDTIAMGMQAQGATEEQLADIEEMITPPEKEMLDKIDKKMKKLNIEELEIDGTIFLLQMYLKYQ</sequence>
<evidence type="ECO:0000259" key="10">
    <source>
        <dbReference type="Pfam" id="PF22536"/>
    </source>
</evidence>
<dbReference type="FunFam" id="1.10.10.10:FF:000218">
    <property type="entry name" value="DNA-directed RNA polymerase III subunit RPC3"/>
    <property type="match status" value="1"/>
</dbReference>
<dbReference type="InterPro" id="IPR036388">
    <property type="entry name" value="WH-like_DNA-bd_sf"/>
</dbReference>
<feature type="domain" description="RNA polymerase III Rpc82 C -terminal" evidence="8">
    <location>
        <begin position="179"/>
        <end position="236"/>
    </location>
</feature>
<evidence type="ECO:0000313" key="11">
    <source>
        <dbReference type="EMBL" id="KAL3265439.1"/>
    </source>
</evidence>
<evidence type="ECO:0000259" key="9">
    <source>
        <dbReference type="Pfam" id="PF08221"/>
    </source>
</evidence>
<evidence type="ECO:0000256" key="6">
    <source>
        <dbReference type="ARBA" id="ARBA00023242"/>
    </source>
</evidence>
<comment type="function">
    <text evidence="7">DNA-dependent RNA polymerase catalyzes the transcription of DNA into RNA using the four ribonucleoside triphosphates as substrates. Specific core component of RNA polymerase III which synthesizes small RNAs, such as 5S rRNA and tRNAs.</text>
</comment>
<feature type="domain" description="DNA-directed RNA polymerase III subunit RPC3 winged-helix" evidence="10">
    <location>
        <begin position="300"/>
        <end position="377"/>
    </location>
</feature>
<comment type="caution">
    <text evidence="11">The sequence shown here is derived from an EMBL/GenBank/DDBJ whole genome shotgun (WGS) entry which is preliminary data.</text>
</comment>
<dbReference type="AlphaFoldDB" id="A0ABD2MGL2"/>
<name>A0ABD2MGL2_9CUCU</name>
<organism evidence="11 12">
    <name type="scientific">Cryptolaemus montrouzieri</name>
    <dbReference type="NCBI Taxonomy" id="559131"/>
    <lineage>
        <taxon>Eukaryota</taxon>
        <taxon>Metazoa</taxon>
        <taxon>Ecdysozoa</taxon>
        <taxon>Arthropoda</taxon>
        <taxon>Hexapoda</taxon>
        <taxon>Insecta</taxon>
        <taxon>Pterygota</taxon>
        <taxon>Neoptera</taxon>
        <taxon>Endopterygota</taxon>
        <taxon>Coleoptera</taxon>
        <taxon>Polyphaga</taxon>
        <taxon>Cucujiformia</taxon>
        <taxon>Coccinelloidea</taxon>
        <taxon>Coccinellidae</taxon>
        <taxon>Scymninae</taxon>
        <taxon>Scymnini</taxon>
        <taxon>Cryptolaemus</taxon>
    </lineage>
</organism>
<evidence type="ECO:0000313" key="12">
    <source>
        <dbReference type="Proteomes" id="UP001516400"/>
    </source>
</evidence>
<dbReference type="EMBL" id="JABFTP020000001">
    <property type="protein sequence ID" value="KAL3265439.1"/>
    <property type="molecule type" value="Genomic_DNA"/>
</dbReference>
<evidence type="ECO:0000256" key="3">
    <source>
        <dbReference type="ARBA" id="ARBA00016689"/>
    </source>
</evidence>
<comment type="subunit">
    <text evidence="7">Component of the RNA polymerase III (Pol III) complex consisting of 17 subunits.</text>
</comment>
<dbReference type="InterPro" id="IPR008806">
    <property type="entry name" value="RNA_pol_III_Rpc82_C"/>
</dbReference>
<comment type="subcellular location">
    <subcellularLocation>
        <location evidence="1 7">Nucleus</location>
    </subcellularLocation>
</comment>
<dbReference type="GO" id="GO:0003697">
    <property type="term" value="F:single-stranded DNA binding"/>
    <property type="evidence" value="ECO:0007669"/>
    <property type="project" value="UniProtKB-UniRule"/>
</dbReference>
<accession>A0ABD2MGL2</accession>
<evidence type="ECO:0000256" key="7">
    <source>
        <dbReference type="RuleBase" id="RU367076"/>
    </source>
</evidence>
<dbReference type="Pfam" id="PF08221">
    <property type="entry name" value="HTH_9"/>
    <property type="match status" value="1"/>
</dbReference>
<dbReference type="InterPro" id="IPR039748">
    <property type="entry name" value="RPC3"/>
</dbReference>
<dbReference type="Proteomes" id="UP001516400">
    <property type="component" value="Unassembled WGS sequence"/>
</dbReference>
<reference evidence="11 12" key="1">
    <citation type="journal article" date="2021" name="BMC Biol.">
        <title>Horizontally acquired antibacterial genes associated with adaptive radiation of ladybird beetles.</title>
        <authorList>
            <person name="Li H.S."/>
            <person name="Tang X.F."/>
            <person name="Huang Y.H."/>
            <person name="Xu Z.Y."/>
            <person name="Chen M.L."/>
            <person name="Du X.Y."/>
            <person name="Qiu B.Y."/>
            <person name="Chen P.T."/>
            <person name="Zhang W."/>
            <person name="Slipinski A."/>
            <person name="Escalona H.E."/>
            <person name="Waterhouse R.M."/>
            <person name="Zwick A."/>
            <person name="Pang H."/>
        </authorList>
    </citation>
    <scope>NUCLEOTIDE SEQUENCE [LARGE SCALE GENOMIC DNA]</scope>
    <source>
        <strain evidence="11">SYSU2018</strain>
    </source>
</reference>
<comment type="similarity">
    <text evidence="2 7">Belongs to the eukaryotic RPC3/POLR3C RNA polymerase subunit family.</text>
</comment>
<evidence type="ECO:0000259" key="8">
    <source>
        <dbReference type="Pfam" id="PF05645"/>
    </source>
</evidence>
<protein>
    <recommendedName>
        <fullName evidence="3 7">DNA-directed RNA polymerase III subunit RPC3</fullName>
        <shortName evidence="7">RNA polymerase III subunit C3</shortName>
    </recommendedName>
</protein>
<dbReference type="FunFam" id="1.10.10.10:FF:000199">
    <property type="entry name" value="DNA-directed RNA polymerase III subunit RPC3"/>
    <property type="match status" value="1"/>
</dbReference>
<dbReference type="Pfam" id="PF05645">
    <property type="entry name" value="RNA_pol_Rpc82"/>
    <property type="match status" value="1"/>
</dbReference>
<dbReference type="Pfam" id="PF22536">
    <property type="entry name" value="WHD_POLR3C"/>
    <property type="match status" value="1"/>
</dbReference>
<dbReference type="Pfam" id="PF20912">
    <property type="entry name" value="RPC3_helical"/>
    <property type="match status" value="1"/>
</dbReference>
<dbReference type="Gene3D" id="1.10.10.10">
    <property type="entry name" value="Winged helix-like DNA-binding domain superfamily/Winged helix DNA-binding domain"/>
    <property type="match status" value="4"/>
</dbReference>
<keyword evidence="12" id="KW-1185">Reference proteome</keyword>
<evidence type="ECO:0000256" key="1">
    <source>
        <dbReference type="ARBA" id="ARBA00004123"/>
    </source>
</evidence>
<evidence type="ECO:0000256" key="2">
    <source>
        <dbReference type="ARBA" id="ARBA00007206"/>
    </source>
</evidence>
<dbReference type="Gene3D" id="6.10.140.1450">
    <property type="match status" value="1"/>
</dbReference>